<dbReference type="EMBL" id="MU001675">
    <property type="protein sequence ID" value="KAF2459432.1"/>
    <property type="molecule type" value="Genomic_DNA"/>
</dbReference>
<evidence type="ECO:0000256" key="1">
    <source>
        <dbReference type="SAM" id="MobiDB-lite"/>
    </source>
</evidence>
<name>A0A6A6P6R7_9PEZI</name>
<evidence type="ECO:0000313" key="3">
    <source>
        <dbReference type="Proteomes" id="UP000799766"/>
    </source>
</evidence>
<feature type="compositionally biased region" description="Basic and acidic residues" evidence="1">
    <location>
        <begin position="160"/>
        <end position="181"/>
    </location>
</feature>
<feature type="region of interest" description="Disordered" evidence="1">
    <location>
        <begin position="67"/>
        <end position="131"/>
    </location>
</feature>
<accession>A0A6A6P6R7</accession>
<feature type="region of interest" description="Disordered" evidence="1">
    <location>
        <begin position="152"/>
        <end position="181"/>
    </location>
</feature>
<evidence type="ECO:0000313" key="2">
    <source>
        <dbReference type="EMBL" id="KAF2459432.1"/>
    </source>
</evidence>
<dbReference type="Proteomes" id="UP000799766">
    <property type="component" value="Unassembled WGS sequence"/>
</dbReference>
<sequence length="181" mass="18957">MLTRAEDVIPGQKARLRAHDENPISECRNVAWTFSGSQMPLARAGSTCVEADWAAGDPTLGVSHTRRGLAQPGRGRSAQPLAGPRLRAAEGPRQLARACHRRNPVPDNATPAGAKGTSAAGAWDAGRATRRGRRMQLRGAVVVGAALARVGTAGLSPEGARGHSDRPCPEAHKTGPDENNK</sequence>
<organism evidence="2 3">
    <name type="scientific">Lineolata rhizophorae</name>
    <dbReference type="NCBI Taxonomy" id="578093"/>
    <lineage>
        <taxon>Eukaryota</taxon>
        <taxon>Fungi</taxon>
        <taxon>Dikarya</taxon>
        <taxon>Ascomycota</taxon>
        <taxon>Pezizomycotina</taxon>
        <taxon>Dothideomycetes</taxon>
        <taxon>Dothideomycetes incertae sedis</taxon>
        <taxon>Lineolatales</taxon>
        <taxon>Lineolataceae</taxon>
        <taxon>Lineolata</taxon>
    </lineage>
</organism>
<proteinExistence type="predicted"/>
<reference evidence="2" key="1">
    <citation type="journal article" date="2020" name="Stud. Mycol.">
        <title>101 Dothideomycetes genomes: a test case for predicting lifestyles and emergence of pathogens.</title>
        <authorList>
            <person name="Haridas S."/>
            <person name="Albert R."/>
            <person name="Binder M."/>
            <person name="Bloem J."/>
            <person name="Labutti K."/>
            <person name="Salamov A."/>
            <person name="Andreopoulos B."/>
            <person name="Baker S."/>
            <person name="Barry K."/>
            <person name="Bills G."/>
            <person name="Bluhm B."/>
            <person name="Cannon C."/>
            <person name="Castanera R."/>
            <person name="Culley D."/>
            <person name="Daum C."/>
            <person name="Ezra D."/>
            <person name="Gonzalez J."/>
            <person name="Henrissat B."/>
            <person name="Kuo A."/>
            <person name="Liang C."/>
            <person name="Lipzen A."/>
            <person name="Lutzoni F."/>
            <person name="Magnuson J."/>
            <person name="Mondo S."/>
            <person name="Nolan M."/>
            <person name="Ohm R."/>
            <person name="Pangilinan J."/>
            <person name="Park H.-J."/>
            <person name="Ramirez L."/>
            <person name="Alfaro M."/>
            <person name="Sun H."/>
            <person name="Tritt A."/>
            <person name="Yoshinaga Y."/>
            <person name="Zwiers L.-H."/>
            <person name="Turgeon B."/>
            <person name="Goodwin S."/>
            <person name="Spatafora J."/>
            <person name="Crous P."/>
            <person name="Grigoriev I."/>
        </authorList>
    </citation>
    <scope>NUCLEOTIDE SEQUENCE</scope>
    <source>
        <strain evidence="2">ATCC 16933</strain>
    </source>
</reference>
<keyword evidence="3" id="KW-1185">Reference proteome</keyword>
<dbReference type="AlphaFoldDB" id="A0A6A6P6R7"/>
<protein>
    <submittedName>
        <fullName evidence="2">Uncharacterized protein</fullName>
    </submittedName>
</protein>
<gene>
    <name evidence="2" type="ORF">BDY21DRAFT_362168</name>
</gene>